<proteinExistence type="predicted"/>
<reference evidence="1" key="1">
    <citation type="submission" date="2019-03" db="EMBL/GenBank/DDBJ databases">
        <title>Single cell metagenomics reveals metabolic interactions within the superorganism composed of flagellate Streblomastix strix and complex community of Bacteroidetes bacteria on its surface.</title>
        <authorList>
            <person name="Treitli S.C."/>
            <person name="Kolisko M."/>
            <person name="Husnik F."/>
            <person name="Keeling P."/>
            <person name="Hampl V."/>
        </authorList>
    </citation>
    <scope>NUCLEOTIDE SEQUENCE</scope>
    <source>
        <strain evidence="1">STM</strain>
    </source>
</reference>
<dbReference type="EMBL" id="SNRY01002587">
    <property type="protein sequence ID" value="KAA6324368.1"/>
    <property type="molecule type" value="Genomic_DNA"/>
</dbReference>
<sequence>MDTEQEDQEKKNLDDNQDFFNQEQTGRVVEIITIVIPYVKKFALGNELKYAIASWLQFFQYPVFDIVIIGDGEEEESLKNKEDGQAPITLIAHTCTSDNHQVDLMEKLKIAIAAEEVADRFVFAADDIYLVSPVTLADVETLKISGMVNQKSYTGTKAENCKRTAELLNTASYPCHETHLPVLFEKEKLVQLLEAYPQLNEGGYFFTSVYFRHFFPDFVPIVLDWNKDIYLLPVHSANPDKEVFGKFMSQKKFLTTAKEGFSKWLRHYLACLYNRKEWMKQ</sequence>
<evidence type="ECO:0000313" key="1">
    <source>
        <dbReference type="EMBL" id="KAA6324368.1"/>
    </source>
</evidence>
<comment type="caution">
    <text evidence="1">The sequence shown here is derived from an EMBL/GenBank/DDBJ whole genome shotgun (WGS) entry which is preliminary data.</text>
</comment>
<name>A0A5J4QTG6_9ZZZZ</name>
<gene>
    <name evidence="1" type="ORF">EZS27_026297</name>
</gene>
<dbReference type="AlphaFoldDB" id="A0A5J4QTG6"/>
<protein>
    <submittedName>
        <fullName evidence="1">Uncharacterized protein</fullName>
    </submittedName>
</protein>
<organism evidence="1">
    <name type="scientific">termite gut metagenome</name>
    <dbReference type="NCBI Taxonomy" id="433724"/>
    <lineage>
        <taxon>unclassified sequences</taxon>
        <taxon>metagenomes</taxon>
        <taxon>organismal metagenomes</taxon>
    </lineage>
</organism>
<accession>A0A5J4QTG6</accession>